<feature type="binding site" evidence="10">
    <location>
        <position position="206"/>
    </location>
    <ligand>
        <name>Zn(2+)</name>
        <dbReference type="ChEBI" id="CHEBI:29105"/>
    </ligand>
</feature>
<dbReference type="NCBIfam" id="TIGR00364">
    <property type="entry name" value="7-cyano-7-deazaguanine synthase QueC"/>
    <property type="match status" value="1"/>
</dbReference>
<dbReference type="InterPro" id="IPR014729">
    <property type="entry name" value="Rossmann-like_a/b/a_fold"/>
</dbReference>
<dbReference type="EC" id="6.3.4.20" evidence="8 10"/>
<comment type="caution">
    <text evidence="11">The sequence shown here is derived from an EMBL/GenBank/DDBJ whole genome shotgun (WGS) entry which is preliminary data.</text>
</comment>
<evidence type="ECO:0000256" key="4">
    <source>
        <dbReference type="ARBA" id="ARBA00022741"/>
    </source>
</evidence>
<comment type="function">
    <text evidence="10">Catalyzes the ATP-dependent conversion of 7-carboxy-7-deazaguanine (CDG) to 7-cyano-7-deazaguanine (preQ(0)).</text>
</comment>
<evidence type="ECO:0000256" key="6">
    <source>
        <dbReference type="ARBA" id="ARBA00022840"/>
    </source>
</evidence>
<keyword evidence="5 10" id="KW-0862">Zinc</keyword>
<dbReference type="Pfam" id="PF06508">
    <property type="entry name" value="QueC"/>
    <property type="match status" value="1"/>
</dbReference>
<comment type="cofactor">
    <cofactor evidence="10">
        <name>Zn(2+)</name>
        <dbReference type="ChEBI" id="CHEBI:29105"/>
    </cofactor>
    <text evidence="10">Binds 1 zinc ion per subunit.</text>
</comment>
<evidence type="ECO:0000256" key="5">
    <source>
        <dbReference type="ARBA" id="ARBA00022833"/>
    </source>
</evidence>
<dbReference type="Proteomes" id="UP000218113">
    <property type="component" value="Unassembled WGS sequence"/>
</dbReference>
<dbReference type="GO" id="GO:0016879">
    <property type="term" value="F:ligase activity, forming carbon-nitrogen bonds"/>
    <property type="evidence" value="ECO:0007669"/>
    <property type="project" value="UniProtKB-UniRule"/>
</dbReference>
<evidence type="ECO:0000256" key="2">
    <source>
        <dbReference type="ARBA" id="ARBA00022598"/>
    </source>
</evidence>
<feature type="binding site" evidence="10">
    <location>
        <position position="203"/>
    </location>
    <ligand>
        <name>Zn(2+)</name>
        <dbReference type="ChEBI" id="CHEBI:29105"/>
    </ligand>
</feature>
<dbReference type="PANTHER" id="PTHR42914">
    <property type="entry name" value="7-CYANO-7-DEAZAGUANINE SYNTHASE"/>
    <property type="match status" value="1"/>
</dbReference>
<dbReference type="GO" id="GO:0008616">
    <property type="term" value="P:tRNA queuosine(34) biosynthetic process"/>
    <property type="evidence" value="ECO:0007669"/>
    <property type="project" value="UniProtKB-UniRule"/>
</dbReference>
<evidence type="ECO:0000256" key="7">
    <source>
        <dbReference type="ARBA" id="ARBA00037993"/>
    </source>
</evidence>
<organism evidence="11 12">
    <name type="scientific">SAR324 cluster bacterium</name>
    <dbReference type="NCBI Taxonomy" id="2024889"/>
    <lineage>
        <taxon>Bacteria</taxon>
        <taxon>Deltaproteobacteria</taxon>
        <taxon>SAR324 cluster</taxon>
    </lineage>
</organism>
<evidence type="ECO:0000256" key="8">
    <source>
        <dbReference type="ARBA" id="ARBA00039149"/>
    </source>
</evidence>
<proteinExistence type="inferred from homology"/>
<evidence type="ECO:0000256" key="9">
    <source>
        <dbReference type="ARBA" id="ARBA00047890"/>
    </source>
</evidence>
<dbReference type="UniPathway" id="UPA00391"/>
<sequence>MSKALVIFSGGQDSTTCLGWAKNRYDSVQAITFAYGQTHTVEVEQAKKIAAMMDVPLQVVHLDFFGDLVNSALISGGDVNAPHVDNEALPASYVPNRNALFILVAHAFSQKIKADTLIGGMCQTDYSGYPDCREDFINTLKQALNMGSEQNIKVETPLMFLNKAETFELARKEGVLDLVLQHSHTCYNGDPNMNEWGRGCGDCPACGLREKGYYEFKEQFGV</sequence>
<dbReference type="GO" id="GO:0005524">
    <property type="term" value="F:ATP binding"/>
    <property type="evidence" value="ECO:0007669"/>
    <property type="project" value="UniProtKB-UniRule"/>
</dbReference>
<dbReference type="GO" id="GO:0008270">
    <property type="term" value="F:zinc ion binding"/>
    <property type="evidence" value="ECO:0007669"/>
    <property type="project" value="UniProtKB-UniRule"/>
</dbReference>
<feature type="binding site" evidence="10">
    <location>
        <position position="200"/>
    </location>
    <ligand>
        <name>Zn(2+)</name>
        <dbReference type="ChEBI" id="CHEBI:29105"/>
    </ligand>
</feature>
<dbReference type="InterPro" id="IPR018317">
    <property type="entry name" value="QueC"/>
</dbReference>
<protein>
    <recommendedName>
        <fullName evidence="8 10">7-cyano-7-deazaguanine synthase</fullName>
        <ecNumber evidence="8 10">6.3.4.20</ecNumber>
    </recommendedName>
    <alternativeName>
        <fullName evidence="10">7-cyano-7-carbaguanine synthase</fullName>
    </alternativeName>
    <alternativeName>
        <fullName evidence="10">PreQ(0) synthase</fullName>
    </alternativeName>
    <alternativeName>
        <fullName evidence="10">Queuosine biosynthesis protein QueC</fullName>
    </alternativeName>
</protein>
<name>A0A2A4T6U4_9DELT</name>
<reference evidence="12" key="1">
    <citation type="submission" date="2017-08" db="EMBL/GenBank/DDBJ databases">
        <title>A dynamic microbial community with high functional redundancy inhabits the cold, oxic subseafloor aquifer.</title>
        <authorList>
            <person name="Tully B.J."/>
            <person name="Wheat C.G."/>
            <person name="Glazer B.T."/>
            <person name="Huber J.A."/>
        </authorList>
    </citation>
    <scope>NUCLEOTIDE SEQUENCE [LARGE SCALE GENOMIC DNA]</scope>
</reference>
<keyword evidence="6 10" id="KW-0067">ATP-binding</keyword>
<accession>A0A2A4T6U4</accession>
<feature type="binding site" evidence="10">
    <location>
        <begin position="8"/>
        <end position="18"/>
    </location>
    <ligand>
        <name>ATP</name>
        <dbReference type="ChEBI" id="CHEBI:30616"/>
    </ligand>
</feature>
<comment type="similarity">
    <text evidence="7 10">Belongs to the QueC family.</text>
</comment>
<keyword evidence="3 10" id="KW-0479">Metal-binding</keyword>
<gene>
    <name evidence="10 11" type="primary">queC</name>
    <name evidence="11" type="ORF">COB67_04520</name>
</gene>
<dbReference type="SUPFAM" id="SSF52402">
    <property type="entry name" value="Adenine nucleotide alpha hydrolases-like"/>
    <property type="match status" value="1"/>
</dbReference>
<dbReference type="Gene3D" id="3.40.50.620">
    <property type="entry name" value="HUPs"/>
    <property type="match status" value="1"/>
</dbReference>
<keyword evidence="4 10" id="KW-0547">Nucleotide-binding</keyword>
<evidence type="ECO:0000313" key="11">
    <source>
        <dbReference type="EMBL" id="PCI29252.1"/>
    </source>
</evidence>
<dbReference type="PANTHER" id="PTHR42914:SF1">
    <property type="entry name" value="7-CYANO-7-DEAZAGUANINE SYNTHASE"/>
    <property type="match status" value="1"/>
</dbReference>
<dbReference type="PIRSF" id="PIRSF006293">
    <property type="entry name" value="ExsB"/>
    <property type="match status" value="1"/>
</dbReference>
<feature type="binding site" evidence="10">
    <location>
        <position position="186"/>
    </location>
    <ligand>
        <name>Zn(2+)</name>
        <dbReference type="ChEBI" id="CHEBI:29105"/>
    </ligand>
</feature>
<dbReference type="CDD" id="cd01995">
    <property type="entry name" value="QueC-like"/>
    <property type="match status" value="1"/>
</dbReference>
<keyword evidence="10" id="KW-0671">Queuosine biosynthesis</keyword>
<keyword evidence="2 10" id="KW-0436">Ligase</keyword>
<dbReference type="EMBL" id="NVSR01000017">
    <property type="protein sequence ID" value="PCI29252.1"/>
    <property type="molecule type" value="Genomic_DNA"/>
</dbReference>
<comment type="catalytic activity">
    <reaction evidence="9 10">
        <text>7-carboxy-7-carbaguanine + NH4(+) + 2 ATP = 7-cyano-7-carbaguanine + 2 AMP + 2 diphosphate + 2 H(+)</text>
        <dbReference type="Rhea" id="RHEA:27982"/>
        <dbReference type="ChEBI" id="CHEBI:15378"/>
        <dbReference type="ChEBI" id="CHEBI:28938"/>
        <dbReference type="ChEBI" id="CHEBI:30616"/>
        <dbReference type="ChEBI" id="CHEBI:33019"/>
        <dbReference type="ChEBI" id="CHEBI:45075"/>
        <dbReference type="ChEBI" id="CHEBI:61036"/>
        <dbReference type="ChEBI" id="CHEBI:456215"/>
        <dbReference type="EC" id="6.3.4.20"/>
    </reaction>
</comment>
<evidence type="ECO:0000313" key="12">
    <source>
        <dbReference type="Proteomes" id="UP000218113"/>
    </source>
</evidence>
<dbReference type="AlphaFoldDB" id="A0A2A4T6U4"/>
<dbReference type="HAMAP" id="MF_01633">
    <property type="entry name" value="QueC"/>
    <property type="match status" value="1"/>
</dbReference>
<evidence type="ECO:0000256" key="10">
    <source>
        <dbReference type="HAMAP-Rule" id="MF_01633"/>
    </source>
</evidence>
<evidence type="ECO:0000256" key="1">
    <source>
        <dbReference type="ARBA" id="ARBA00005061"/>
    </source>
</evidence>
<evidence type="ECO:0000256" key="3">
    <source>
        <dbReference type="ARBA" id="ARBA00022723"/>
    </source>
</evidence>
<comment type="pathway">
    <text evidence="1 10">Purine metabolism; 7-cyano-7-deazaguanine biosynthesis.</text>
</comment>